<feature type="compositionally biased region" description="Basic and acidic residues" evidence="4">
    <location>
        <begin position="444"/>
        <end position="457"/>
    </location>
</feature>
<dbReference type="Gene3D" id="3.30.470.20">
    <property type="entry name" value="ATP-grasp fold, B domain"/>
    <property type="match status" value="1"/>
</dbReference>
<dbReference type="PANTHER" id="PTHR23132">
    <property type="entry name" value="D-ALANINE--D-ALANINE LIGASE"/>
    <property type="match status" value="1"/>
</dbReference>
<feature type="compositionally biased region" description="Basic and acidic residues" evidence="4">
    <location>
        <begin position="471"/>
        <end position="485"/>
    </location>
</feature>
<sequence>MDVITPSDSPDPHKDEEWVFGDDEHGILTAVEKGATHLWANTVLFANHPLQTSSKLDDIVKNVKVIGQPPKLVEIFDDKYFVNDKLRAKGTFTLPDFRLIRDGSQIEDVLSDWNSYPVVGKPVRGRGSHGVKVCQTQDELRNHCQDLVSQQSSVIVEQYLQGEEATITVMPPPNDASPEGKDTPWAMPVVKRFDHMDGIAPYNGIVAVTQNSRVVSKEEHENDKTYQEAQRQCIEVARLLNCTAPMRIDVRRFTDDKDSAFALFDVNVKPNMTGPGRPGRDDQACLTAIAAAGIGWDYATLLENIVKTGRTLEELRNVAKKASNNFFPPPTDTYSEDIAAILTFRPPSLEPRLAPEGGRGFIPETHRFNISPKRRERAVDNFRVRWLHERQEVGVAIETGERMVECCRCSFKRLKCDNGVTYANCSESGMPCVRDNVEKDIAKSAKDEEKDMGKDEASDGAEDEPLSELTELPRVKQAKRERGDTQDAVTEDAEDKGEDEDVPGLLEISTFQNTATIPEPKARKRRTRRNRRARQ</sequence>
<dbReference type="SUPFAM" id="SSF56059">
    <property type="entry name" value="Glutathione synthetase ATP-binding domain-like"/>
    <property type="match status" value="1"/>
</dbReference>
<dbReference type="GO" id="GO:0008716">
    <property type="term" value="F:D-alanine-D-alanine ligase activity"/>
    <property type="evidence" value="ECO:0007669"/>
    <property type="project" value="UniProtKB-EC"/>
</dbReference>
<dbReference type="InterPro" id="IPR013815">
    <property type="entry name" value="ATP_grasp_subdomain_1"/>
</dbReference>
<accession>A0A364NDM6</accession>
<dbReference type="Pfam" id="PF07478">
    <property type="entry name" value="Dala_Dala_lig_C"/>
    <property type="match status" value="1"/>
</dbReference>
<gene>
    <name evidence="6" type="ORF">DDE83_001341</name>
</gene>
<dbReference type="Gene3D" id="3.30.1490.20">
    <property type="entry name" value="ATP-grasp fold, A domain"/>
    <property type="match status" value="1"/>
</dbReference>
<keyword evidence="7" id="KW-1185">Reference proteome</keyword>
<dbReference type="PANTHER" id="PTHR23132:SF23">
    <property type="entry name" value="D-ALANINE--D-ALANINE LIGASE B"/>
    <property type="match status" value="1"/>
</dbReference>
<feature type="compositionally biased region" description="Basic residues" evidence="4">
    <location>
        <begin position="522"/>
        <end position="535"/>
    </location>
</feature>
<evidence type="ECO:0000256" key="2">
    <source>
        <dbReference type="ARBA" id="ARBA00022598"/>
    </source>
</evidence>
<comment type="similarity">
    <text evidence="1">Belongs to the D-alanine--D-alanine ligase family.</text>
</comment>
<evidence type="ECO:0000313" key="7">
    <source>
        <dbReference type="Proteomes" id="UP000249619"/>
    </source>
</evidence>
<feature type="compositionally biased region" description="Acidic residues" evidence="4">
    <location>
        <begin position="489"/>
        <end position="502"/>
    </location>
</feature>
<dbReference type="Proteomes" id="UP000249619">
    <property type="component" value="Unassembled WGS sequence"/>
</dbReference>
<dbReference type="AlphaFoldDB" id="A0A364NDM6"/>
<dbReference type="EC" id="6.3.2.4" evidence="6"/>
<feature type="domain" description="ATP-grasp" evidence="5">
    <location>
        <begin position="84"/>
        <end position="307"/>
    </location>
</feature>
<dbReference type="STRING" id="183478.A0A364NDM6"/>
<dbReference type="PROSITE" id="PS50975">
    <property type="entry name" value="ATP_GRASP"/>
    <property type="match status" value="1"/>
</dbReference>
<evidence type="ECO:0000259" key="5">
    <source>
        <dbReference type="PROSITE" id="PS50975"/>
    </source>
</evidence>
<evidence type="ECO:0000256" key="4">
    <source>
        <dbReference type="SAM" id="MobiDB-lite"/>
    </source>
</evidence>
<feature type="region of interest" description="Disordered" evidence="4">
    <location>
        <begin position="444"/>
        <end position="535"/>
    </location>
</feature>
<proteinExistence type="inferred from homology"/>
<evidence type="ECO:0000256" key="3">
    <source>
        <dbReference type="PROSITE-ProRule" id="PRU00409"/>
    </source>
</evidence>
<dbReference type="GO" id="GO:0005524">
    <property type="term" value="F:ATP binding"/>
    <property type="evidence" value="ECO:0007669"/>
    <property type="project" value="UniProtKB-UniRule"/>
</dbReference>
<evidence type="ECO:0000256" key="1">
    <source>
        <dbReference type="ARBA" id="ARBA00010871"/>
    </source>
</evidence>
<protein>
    <submittedName>
        <fullName evidence="6">Glutathione synthetase atp-binding domain-like protein</fullName>
        <ecNumber evidence="6">6.3.2.4</ecNumber>
    </submittedName>
</protein>
<dbReference type="EMBL" id="QGDH01000013">
    <property type="protein sequence ID" value="RAR15307.1"/>
    <property type="molecule type" value="Genomic_DNA"/>
</dbReference>
<comment type="caution">
    <text evidence="6">The sequence shown here is derived from an EMBL/GenBank/DDBJ whole genome shotgun (WGS) entry which is preliminary data.</text>
</comment>
<organism evidence="6 7">
    <name type="scientific">Stemphylium lycopersici</name>
    <name type="common">Tomato gray leaf spot disease fungus</name>
    <name type="synonym">Thyrospora lycopersici</name>
    <dbReference type="NCBI Taxonomy" id="183478"/>
    <lineage>
        <taxon>Eukaryota</taxon>
        <taxon>Fungi</taxon>
        <taxon>Dikarya</taxon>
        <taxon>Ascomycota</taxon>
        <taxon>Pezizomycotina</taxon>
        <taxon>Dothideomycetes</taxon>
        <taxon>Pleosporomycetidae</taxon>
        <taxon>Pleosporales</taxon>
        <taxon>Pleosporineae</taxon>
        <taxon>Pleosporaceae</taxon>
        <taxon>Stemphylium</taxon>
    </lineage>
</organism>
<dbReference type="InterPro" id="IPR011095">
    <property type="entry name" value="Dala_Dala_lig_C"/>
</dbReference>
<dbReference type="InterPro" id="IPR011761">
    <property type="entry name" value="ATP-grasp"/>
</dbReference>
<name>A0A364NDM6_STELY</name>
<keyword evidence="3 6" id="KW-0067">ATP-binding</keyword>
<dbReference type="GO" id="GO:0046872">
    <property type="term" value="F:metal ion binding"/>
    <property type="evidence" value="ECO:0007669"/>
    <property type="project" value="InterPro"/>
</dbReference>
<reference evidence="7" key="1">
    <citation type="submission" date="2018-05" db="EMBL/GenBank/DDBJ databases">
        <title>Draft genome sequence of Stemphylium lycopersici strain CIDEFI 213.</title>
        <authorList>
            <person name="Medina R."/>
            <person name="Franco M.E.E."/>
            <person name="Lucentini C.G."/>
            <person name="Saparrat M.C.N."/>
            <person name="Balatti P.A."/>
        </authorList>
    </citation>
    <scope>NUCLEOTIDE SEQUENCE [LARGE SCALE GENOMIC DNA]</scope>
    <source>
        <strain evidence="7">CIDEFI 213</strain>
    </source>
</reference>
<evidence type="ECO:0000313" key="6">
    <source>
        <dbReference type="EMBL" id="RAR15307.1"/>
    </source>
</evidence>
<keyword evidence="3" id="KW-0547">Nucleotide-binding</keyword>
<keyword evidence="2 6" id="KW-0436">Ligase</keyword>